<keyword evidence="2" id="KW-0479">Metal-binding</keyword>
<dbReference type="GO" id="GO:0046872">
    <property type="term" value="F:metal ion binding"/>
    <property type="evidence" value="ECO:0007669"/>
    <property type="project" value="UniProtKB-KW"/>
</dbReference>
<reference evidence="4" key="1">
    <citation type="submission" date="2019-07" db="EMBL/GenBank/DDBJ databases">
        <authorList>
            <person name="Dittberner H."/>
        </authorList>
    </citation>
    <scope>NUCLEOTIDE SEQUENCE [LARGE SCALE GENOMIC DNA]</scope>
</reference>
<dbReference type="Proteomes" id="UP000489600">
    <property type="component" value="Unassembled WGS sequence"/>
</dbReference>
<dbReference type="EMBL" id="CABITT030000005">
    <property type="protein sequence ID" value="VVB04344.1"/>
    <property type="molecule type" value="Genomic_DNA"/>
</dbReference>
<proteinExistence type="predicted"/>
<dbReference type="InterPro" id="IPR008949">
    <property type="entry name" value="Isoprenoid_synthase_dom_sf"/>
</dbReference>
<evidence type="ECO:0000256" key="2">
    <source>
        <dbReference type="ARBA" id="ARBA00022723"/>
    </source>
</evidence>
<keyword evidence="3" id="KW-0460">Magnesium</keyword>
<dbReference type="GO" id="GO:0004311">
    <property type="term" value="F:geranylgeranyl diphosphate synthase activity"/>
    <property type="evidence" value="ECO:0007669"/>
    <property type="project" value="TreeGrafter"/>
</dbReference>
<organism evidence="4 5">
    <name type="scientific">Arabis nemorensis</name>
    <dbReference type="NCBI Taxonomy" id="586526"/>
    <lineage>
        <taxon>Eukaryota</taxon>
        <taxon>Viridiplantae</taxon>
        <taxon>Streptophyta</taxon>
        <taxon>Embryophyta</taxon>
        <taxon>Tracheophyta</taxon>
        <taxon>Spermatophyta</taxon>
        <taxon>Magnoliopsida</taxon>
        <taxon>eudicotyledons</taxon>
        <taxon>Gunneridae</taxon>
        <taxon>Pentapetalae</taxon>
        <taxon>rosids</taxon>
        <taxon>malvids</taxon>
        <taxon>Brassicales</taxon>
        <taxon>Brassicaceae</taxon>
        <taxon>Arabideae</taxon>
        <taxon>Arabis</taxon>
    </lineage>
</organism>
<comment type="cofactor">
    <cofactor evidence="1">
        <name>Mg(2+)</name>
        <dbReference type="ChEBI" id="CHEBI:18420"/>
    </cofactor>
</comment>
<comment type="caution">
    <text evidence="4">The sequence shown here is derived from an EMBL/GenBank/DDBJ whole genome shotgun (WGS) entry which is preliminary data.</text>
</comment>
<accession>A0A565BSH4</accession>
<evidence type="ECO:0000313" key="5">
    <source>
        <dbReference type="Proteomes" id="UP000489600"/>
    </source>
</evidence>
<keyword evidence="5" id="KW-1185">Reference proteome</keyword>
<evidence type="ECO:0000256" key="3">
    <source>
        <dbReference type="ARBA" id="ARBA00022842"/>
    </source>
</evidence>
<dbReference type="AlphaFoldDB" id="A0A565BSH4"/>
<dbReference type="OrthoDB" id="6921389at2759"/>
<dbReference type="SUPFAM" id="SSF48576">
    <property type="entry name" value="Terpenoid synthases"/>
    <property type="match status" value="1"/>
</dbReference>
<dbReference type="PANTHER" id="PTHR43281:SF17">
    <property type="entry name" value="GERANYLGERANYL PYROPHOSPHATE SYNTHASE 4"/>
    <property type="match status" value="1"/>
</dbReference>
<dbReference type="PANTHER" id="PTHR43281">
    <property type="entry name" value="FARNESYL DIPHOSPHATE SYNTHASE"/>
    <property type="match status" value="1"/>
</dbReference>
<evidence type="ECO:0008006" key="6">
    <source>
        <dbReference type="Google" id="ProtNLM"/>
    </source>
</evidence>
<evidence type="ECO:0000256" key="1">
    <source>
        <dbReference type="ARBA" id="ARBA00001946"/>
    </source>
</evidence>
<protein>
    <recommendedName>
        <fullName evidence="6">Geranylgeranyl pyrophosphate synthase</fullName>
    </recommendedName>
</protein>
<evidence type="ECO:0000313" key="4">
    <source>
        <dbReference type="EMBL" id="VVB04344.1"/>
    </source>
</evidence>
<sequence>MDLNSEGLDPKDVGLEHIEFIHLHKTGSLLEASAIIGVIVGGGLEEEIEKSSEELGKTASKDQIAGKLTYPKVLGLEKSKEFVKRLKNDAKEHLKGFDSEKVKSLIALANFIANRNN</sequence>
<gene>
    <name evidence="4" type="ORF">ANE_LOCUS14788</name>
</gene>
<name>A0A565BSH4_9BRAS</name>
<dbReference type="Gene3D" id="1.10.600.10">
    <property type="entry name" value="Farnesyl Diphosphate Synthase"/>
    <property type="match status" value="1"/>
</dbReference>